<feature type="compositionally biased region" description="Basic and acidic residues" evidence="1">
    <location>
        <begin position="119"/>
        <end position="143"/>
    </location>
</feature>
<organism evidence="2 3">
    <name type="scientific">Acidithiobacillus ferrooxidans</name>
    <name type="common">Thiobacillus ferrooxidans</name>
    <dbReference type="NCBI Taxonomy" id="920"/>
    <lineage>
        <taxon>Bacteria</taxon>
        <taxon>Pseudomonadati</taxon>
        <taxon>Pseudomonadota</taxon>
        <taxon>Acidithiobacillia</taxon>
        <taxon>Acidithiobacillales</taxon>
        <taxon>Acidithiobacillaceae</taxon>
        <taxon>Acidithiobacillus</taxon>
    </lineage>
</organism>
<evidence type="ECO:0000313" key="2">
    <source>
        <dbReference type="EMBL" id="PZD81999.1"/>
    </source>
</evidence>
<dbReference type="AlphaFoldDB" id="A0A2W1K5I8"/>
<evidence type="ECO:0000256" key="1">
    <source>
        <dbReference type="SAM" id="MobiDB-lite"/>
    </source>
</evidence>
<gene>
    <name evidence="2" type="ORF">DN052_02780</name>
</gene>
<proteinExistence type="predicted"/>
<sequence length="143" mass="16033">MRPRKPAPEQPDLLADITSLSRFPQHKKRQPGQFQGTDNPRALRLLQALLKQPLTRESADTVTGASNGPEEVRKLREQGLELPCYRLGVHDRDGLWTYRGLYALSHKDMRQVARALAKQKADSAKSTRGDSEASDEEGTRDGE</sequence>
<name>A0A2W1K5I8_ACIFR</name>
<dbReference type="OrthoDB" id="8909309at2"/>
<dbReference type="Proteomes" id="UP000248886">
    <property type="component" value="Unassembled WGS sequence"/>
</dbReference>
<reference evidence="2 3" key="1">
    <citation type="submission" date="2018-06" db="EMBL/GenBank/DDBJ databases">
        <title>Draft sequence of Acidithiobacillus ferrooxidans CCM 4253.</title>
        <authorList>
            <person name="Moya-Beltran A."/>
            <person name="Castro M."/>
            <person name="Covarrubias P.C."/>
            <person name="Issotta F."/>
            <person name="Janiczek O."/>
            <person name="Mandl M."/>
            <person name="Kucera J."/>
            <person name="Quatrini R."/>
        </authorList>
    </citation>
    <scope>NUCLEOTIDE SEQUENCE [LARGE SCALE GENOMIC DNA]</scope>
    <source>
        <strain evidence="2 3">CCM 4253</strain>
    </source>
</reference>
<dbReference type="RefSeq" id="WP_054608830.1">
    <property type="nucleotide sequence ID" value="NZ_AP025160.1"/>
</dbReference>
<comment type="caution">
    <text evidence="2">The sequence shown here is derived from an EMBL/GenBank/DDBJ whole genome shotgun (WGS) entry which is preliminary data.</text>
</comment>
<accession>A0A2W1K5I8</accession>
<dbReference type="EMBL" id="QKQP01000001">
    <property type="protein sequence ID" value="PZD81999.1"/>
    <property type="molecule type" value="Genomic_DNA"/>
</dbReference>
<protein>
    <submittedName>
        <fullName evidence="2">Uncharacterized protein</fullName>
    </submittedName>
</protein>
<feature type="region of interest" description="Disordered" evidence="1">
    <location>
        <begin position="115"/>
        <end position="143"/>
    </location>
</feature>
<evidence type="ECO:0000313" key="3">
    <source>
        <dbReference type="Proteomes" id="UP000248886"/>
    </source>
</evidence>